<reference evidence="2 3" key="1">
    <citation type="submission" date="2015-11" db="EMBL/GenBank/DDBJ databases">
        <title>Exploring the genomic traits of fungus-feeding bacterial genus Collimonas.</title>
        <authorList>
            <person name="Song C."/>
            <person name="Schmidt R."/>
            <person name="de Jager V."/>
            <person name="Krzyzanowska D."/>
            <person name="Jongedijk E."/>
            <person name="Cankar K."/>
            <person name="Beekwilder J."/>
            <person name="van Veen A."/>
            <person name="de Boer W."/>
            <person name="van Veen J.A."/>
            <person name="Garbeva P."/>
        </authorList>
    </citation>
    <scope>NUCLEOTIDE SEQUENCE [LARGE SCALE GENOMIC DNA]</scope>
    <source>
        <strain evidence="2 3">Ter291</strain>
    </source>
</reference>
<sequence>MCVDPDTVPAQSFCAEISLYLSLSHFVGWRCFFAFAAFIRLVDCLRDYL</sequence>
<evidence type="ECO:0000256" key="1">
    <source>
        <dbReference type="SAM" id="Phobius"/>
    </source>
</evidence>
<protein>
    <submittedName>
        <fullName evidence="2">Uncharacterized protein</fullName>
    </submittedName>
</protein>
<proteinExistence type="predicted"/>
<evidence type="ECO:0000313" key="3">
    <source>
        <dbReference type="Proteomes" id="UP000074914"/>
    </source>
</evidence>
<dbReference type="Proteomes" id="UP000074914">
    <property type="component" value="Chromosome"/>
</dbReference>
<organism evidence="2 3">
    <name type="scientific">Collimonas pratensis</name>
    <dbReference type="NCBI Taxonomy" id="279113"/>
    <lineage>
        <taxon>Bacteria</taxon>
        <taxon>Pseudomonadati</taxon>
        <taxon>Pseudomonadota</taxon>
        <taxon>Betaproteobacteria</taxon>
        <taxon>Burkholderiales</taxon>
        <taxon>Oxalobacteraceae</taxon>
        <taxon>Collimonas</taxon>
    </lineage>
</organism>
<keyword evidence="1" id="KW-1133">Transmembrane helix</keyword>
<gene>
    <name evidence="2" type="ORF">CPter291_3549</name>
</gene>
<feature type="transmembrane region" description="Helical" evidence="1">
    <location>
        <begin position="20"/>
        <end position="42"/>
    </location>
</feature>
<name>A0ABM5ZA81_9BURK</name>
<keyword evidence="1" id="KW-0812">Transmembrane</keyword>
<keyword evidence="3" id="KW-1185">Reference proteome</keyword>
<keyword evidence="1" id="KW-0472">Membrane</keyword>
<accession>A0ABM5ZA81</accession>
<evidence type="ECO:0000313" key="2">
    <source>
        <dbReference type="EMBL" id="AMP15783.1"/>
    </source>
</evidence>
<dbReference type="EMBL" id="CP013236">
    <property type="protein sequence ID" value="AMP15783.1"/>
    <property type="molecule type" value="Genomic_DNA"/>
</dbReference>